<evidence type="ECO:0000259" key="5">
    <source>
        <dbReference type="Pfam" id="PF25973"/>
    </source>
</evidence>
<dbReference type="PANTHER" id="PTHR30469">
    <property type="entry name" value="MULTIDRUG RESISTANCE PROTEIN MDTA"/>
    <property type="match status" value="1"/>
</dbReference>
<comment type="similarity">
    <text evidence="1">Belongs to the membrane fusion protein (MFP) (TC 8.A.1) family.</text>
</comment>
<evidence type="ECO:0000256" key="1">
    <source>
        <dbReference type="ARBA" id="ARBA00009477"/>
    </source>
</evidence>
<sequence>MNSVDLDKLKIKRESGYAPQAPKGRGKSMVKWLGIAFALAVLWFAFNALQGRTLEVETTRVTTAWPSRQFTTLDATGYVVAKTRAAVASKGTGRVEWLGVREGDQVQAGTVVARLESDDVQATYRAAQANADVAKSAIANAQTELNDAKDNLQKSNVLLQNGLIAQTTLRDARSRADRAQLAVQSAKASYAAALANQDNAKNALDNTEIRAPFDGVVISRSANVGDIVTPLSSAADAKGAVVVMADMNTLEISADVSESALSKIAVGQGCEIALDAYPEKRYRGEVASIVPTVNRASATVTANIRILDKDAGILPDMSARVSFLSQPLEQATSAPLLAVSPNALISRGEQSFVAVVESGKVQLIEVKKGPLLGDLQAISQSTQSTLKVGQSLVINPPGDLESGQLVSIKE</sequence>
<dbReference type="InterPro" id="IPR006143">
    <property type="entry name" value="RND_pump_MFP"/>
</dbReference>
<dbReference type="Gene3D" id="2.40.420.20">
    <property type="match status" value="1"/>
</dbReference>
<reference evidence="6 7" key="1">
    <citation type="submission" date="2023-10" db="EMBL/GenBank/DDBJ databases">
        <title>Complete Genome Sequence of Limnobacter thiooxidans CS-K2T, Isolated from freshwater lake sediments in Bavaria, Germany.</title>
        <authorList>
            <person name="Naruki M."/>
            <person name="Watanabe A."/>
            <person name="Warashina T."/>
            <person name="Morita T."/>
            <person name="Arakawa K."/>
        </authorList>
    </citation>
    <scope>NUCLEOTIDE SEQUENCE [LARGE SCALE GENOMIC DNA]</scope>
    <source>
        <strain evidence="6 7">CS-K2</strain>
    </source>
</reference>
<dbReference type="GO" id="GO:0015562">
    <property type="term" value="F:efflux transmembrane transporter activity"/>
    <property type="evidence" value="ECO:0007669"/>
    <property type="project" value="TreeGrafter"/>
</dbReference>
<dbReference type="KEGG" id="lto:RGQ30_21240"/>
<dbReference type="AlphaFoldDB" id="A0AA86MBJ1"/>
<dbReference type="SUPFAM" id="SSF111369">
    <property type="entry name" value="HlyD-like secretion proteins"/>
    <property type="match status" value="1"/>
</dbReference>
<keyword evidence="7" id="KW-1185">Reference proteome</keyword>
<keyword evidence="3" id="KW-1133">Transmembrane helix</keyword>
<evidence type="ECO:0000313" key="6">
    <source>
        <dbReference type="EMBL" id="BET26623.1"/>
    </source>
</evidence>
<accession>A0AA86MBJ1</accession>
<keyword evidence="3" id="KW-0812">Transmembrane</keyword>
<dbReference type="RefSeq" id="WP_130555919.1">
    <property type="nucleotide sequence ID" value="NZ_AP028947.1"/>
</dbReference>
<organism evidence="6 7">
    <name type="scientific">Limnobacter thiooxidans</name>
    <dbReference type="NCBI Taxonomy" id="131080"/>
    <lineage>
        <taxon>Bacteria</taxon>
        <taxon>Pseudomonadati</taxon>
        <taxon>Pseudomonadota</taxon>
        <taxon>Betaproteobacteria</taxon>
        <taxon>Burkholderiales</taxon>
        <taxon>Burkholderiaceae</taxon>
        <taxon>Limnobacter</taxon>
    </lineage>
</organism>
<evidence type="ECO:0000256" key="2">
    <source>
        <dbReference type="SAM" id="Coils"/>
    </source>
</evidence>
<dbReference type="Proteomes" id="UP001329151">
    <property type="component" value="Chromosome"/>
</dbReference>
<keyword evidence="2" id="KW-0175">Coiled coil</keyword>
<evidence type="ECO:0000313" key="7">
    <source>
        <dbReference type="Proteomes" id="UP001329151"/>
    </source>
</evidence>
<keyword evidence="3" id="KW-0472">Membrane</keyword>
<dbReference type="PANTHER" id="PTHR30469:SF38">
    <property type="entry name" value="HLYD FAMILY SECRETION PROTEIN"/>
    <property type="match status" value="1"/>
</dbReference>
<protein>
    <submittedName>
        <fullName evidence="6">Efflux RND transporter periplasmic adaptor subunit</fullName>
    </submittedName>
</protein>
<feature type="domain" description="CusB-like beta-barrel" evidence="4">
    <location>
        <begin position="252"/>
        <end position="325"/>
    </location>
</feature>
<dbReference type="Pfam" id="PF25954">
    <property type="entry name" value="Beta-barrel_RND_2"/>
    <property type="match status" value="1"/>
</dbReference>
<name>A0AA86MBJ1_9BURK</name>
<feature type="transmembrane region" description="Helical" evidence="3">
    <location>
        <begin position="29"/>
        <end position="46"/>
    </location>
</feature>
<feature type="coiled-coil region" evidence="2">
    <location>
        <begin position="124"/>
        <end position="210"/>
    </location>
</feature>
<evidence type="ECO:0000259" key="4">
    <source>
        <dbReference type="Pfam" id="PF25954"/>
    </source>
</evidence>
<dbReference type="Pfam" id="PF25973">
    <property type="entry name" value="BSH_CzcB"/>
    <property type="match status" value="1"/>
</dbReference>
<dbReference type="InterPro" id="IPR058647">
    <property type="entry name" value="BSH_CzcB-like"/>
</dbReference>
<feature type="domain" description="CzcB-like barrel-sandwich hybrid" evidence="5">
    <location>
        <begin position="85"/>
        <end position="230"/>
    </location>
</feature>
<dbReference type="Gene3D" id="1.10.287.470">
    <property type="entry name" value="Helix hairpin bin"/>
    <property type="match status" value="1"/>
</dbReference>
<evidence type="ECO:0000256" key="3">
    <source>
        <dbReference type="SAM" id="Phobius"/>
    </source>
</evidence>
<dbReference type="GO" id="GO:1990281">
    <property type="term" value="C:efflux pump complex"/>
    <property type="evidence" value="ECO:0007669"/>
    <property type="project" value="TreeGrafter"/>
</dbReference>
<dbReference type="Gene3D" id="2.40.30.170">
    <property type="match status" value="1"/>
</dbReference>
<dbReference type="NCBIfam" id="TIGR01730">
    <property type="entry name" value="RND_mfp"/>
    <property type="match status" value="1"/>
</dbReference>
<dbReference type="EMBL" id="AP028947">
    <property type="protein sequence ID" value="BET26623.1"/>
    <property type="molecule type" value="Genomic_DNA"/>
</dbReference>
<gene>
    <name evidence="6" type="ORF">RGQ30_21240</name>
</gene>
<dbReference type="Gene3D" id="2.40.50.100">
    <property type="match status" value="1"/>
</dbReference>
<dbReference type="InterPro" id="IPR058792">
    <property type="entry name" value="Beta-barrel_RND_2"/>
</dbReference>
<proteinExistence type="inferred from homology"/>